<dbReference type="EMBL" id="CP020771">
    <property type="protein sequence ID" value="ARI79955.1"/>
    <property type="molecule type" value="Genomic_DNA"/>
</dbReference>
<dbReference type="AlphaFoldDB" id="A0AB33BI89"/>
<dbReference type="SUPFAM" id="SSF46689">
    <property type="entry name" value="Homeodomain-like"/>
    <property type="match status" value="1"/>
</dbReference>
<dbReference type="Pfam" id="PF13384">
    <property type="entry name" value="HTH_23"/>
    <property type="match status" value="1"/>
</dbReference>
<dbReference type="InterPro" id="IPR009057">
    <property type="entry name" value="Homeodomain-like_sf"/>
</dbReference>
<name>A0AB33BI89_MICA7</name>
<dbReference type="Proteomes" id="UP000192439">
    <property type="component" value="Chromosome"/>
</dbReference>
<evidence type="ECO:0000313" key="2">
    <source>
        <dbReference type="Proteomes" id="UP000192439"/>
    </source>
</evidence>
<sequence>MSGVPNINVAESVEDLKSLLKQQVISLNFAKVQSLYLLKIKEVETVRHLAVLIGRSERTIHRWLSCYREGGIENLLSEPEKLGRPKKISVEEAALIQNELKDQEGFQSYKKIHF</sequence>
<keyword evidence="2" id="KW-1185">Reference proteome</keyword>
<protein>
    <recommendedName>
        <fullName evidence="3">Transposase</fullName>
    </recommendedName>
</protein>
<organism evidence="1 2">
    <name type="scientific">Microcystis aeruginosa PCC 7806SL</name>
    <dbReference type="NCBI Taxonomy" id="1903187"/>
    <lineage>
        <taxon>Bacteria</taxon>
        <taxon>Bacillati</taxon>
        <taxon>Cyanobacteriota</taxon>
        <taxon>Cyanophyceae</taxon>
        <taxon>Oscillatoriophycideae</taxon>
        <taxon>Chroococcales</taxon>
        <taxon>Microcystaceae</taxon>
        <taxon>Microcystis</taxon>
    </lineage>
</organism>
<evidence type="ECO:0008006" key="3">
    <source>
        <dbReference type="Google" id="ProtNLM"/>
    </source>
</evidence>
<evidence type="ECO:0000313" key="1">
    <source>
        <dbReference type="EMBL" id="ARI79955.1"/>
    </source>
</evidence>
<accession>A0AB33BI89</accession>
<reference evidence="1 2" key="1">
    <citation type="journal article" date="2018" name="Harmful Algae">
        <title>The highly heterogeneous methylated genomes and diverse restriction-modification systems of bloom-forming Microcystis.</title>
        <authorList>
            <person name="Zhao L."/>
            <person name="Song Y."/>
            <person name="Li L."/>
            <person name="Gan N."/>
            <person name="Brand J.J."/>
            <person name="Song L."/>
        </authorList>
    </citation>
    <scope>NUCLEOTIDE SEQUENCE [LARGE SCALE GENOMIC DNA]</scope>
    <source>
        <strain evidence="1 2">PCC 7806SL</strain>
    </source>
</reference>
<gene>
    <name evidence="1" type="ORF">BH695_0674</name>
</gene>
<proteinExistence type="predicted"/>